<evidence type="ECO:0000313" key="2">
    <source>
        <dbReference type="Proteomes" id="UP000006298"/>
    </source>
</evidence>
<dbReference type="RefSeq" id="YP_007005890.1">
    <property type="nucleotide sequence ID" value="NC_019515.1"/>
</dbReference>
<dbReference type="KEGG" id="vg:14011558"/>
<sequence length="114" mass="13271">MQIEGLISMRKINSEGEAYGSIYKEHSYGKVTQLWEVPWDMPLYYQDKHGTRNVQHPAWAWIPVKGLENDSQYGIGQVVQDGDYVIRRKDGTLKMMSAKDFNDRYEIVKEQNNG</sequence>
<proteinExistence type="predicted"/>
<gene>
    <name evidence="1" type="ORF">BCD7_0039</name>
</gene>
<accession>J9PUL1</accession>
<dbReference type="EMBL" id="JN712910">
    <property type="protein sequence ID" value="AEZ50486.1"/>
    <property type="molecule type" value="Genomic_DNA"/>
</dbReference>
<keyword evidence="2" id="KW-1185">Reference proteome</keyword>
<dbReference type="OrthoDB" id="21770at10239"/>
<organism evidence="1 2">
    <name type="scientific">Bacillus phage BCD7</name>
    <dbReference type="NCBI Taxonomy" id="1136534"/>
    <lineage>
        <taxon>Viruses</taxon>
        <taxon>Duplodnaviria</taxon>
        <taxon>Heunggongvirae</taxon>
        <taxon>Uroviricota</taxon>
        <taxon>Caudoviricetes</taxon>
        <taxon>Becedseptimavirus</taxon>
        <taxon>Becedseptimavirus BCD7</taxon>
    </lineage>
</organism>
<name>J9PUL1_9CAUD</name>
<dbReference type="GeneID" id="14011558"/>
<evidence type="ECO:0000313" key="1">
    <source>
        <dbReference type="EMBL" id="AEZ50486.1"/>
    </source>
</evidence>
<dbReference type="Proteomes" id="UP000006298">
    <property type="component" value="Segment"/>
</dbReference>
<protein>
    <submittedName>
        <fullName evidence="1">Uncharacterized protein</fullName>
    </submittedName>
</protein>
<reference evidence="1 2" key="1">
    <citation type="submission" date="2011-09" db="EMBL/GenBank/DDBJ databases">
        <title>Complete Genome Sequence of Bacillus cereus Bacteriophage BCD7.</title>
        <authorList>
            <person name="Lee J.-H."/>
            <person name="Shin H."/>
            <person name="Son B."/>
            <person name="Ryu S."/>
        </authorList>
    </citation>
    <scope>NUCLEOTIDE SEQUENCE [LARGE SCALE GENOMIC DNA]</scope>
</reference>